<dbReference type="Pfam" id="PF02469">
    <property type="entry name" value="Fasciclin"/>
    <property type="match status" value="1"/>
</dbReference>
<dbReference type="InterPro" id="IPR036378">
    <property type="entry name" value="FAS1_dom_sf"/>
</dbReference>
<comment type="caution">
    <text evidence="2">The sequence shown here is derived from an EMBL/GenBank/DDBJ whole genome shotgun (WGS) entry which is preliminary data.</text>
</comment>
<name>A0A847RTY6_9BACT</name>
<sequence>MKFFTAVNIPGKLLRYCLPVLLVLTIACRKQDIEPDPVGEPVPYTGPVLGLKETLEKSPYTYFKAAWKRAKIDARLDAAATISFTIFAPTDKAFEQAGWTMEKINQAAPEQLDSLLSFHISANQIHPASLAEVIGNVPMVTLLKAELPGFEGYPPYQYMLFAGVYHDSLYVNGQPVSKWGQALESTTATIYPTDKVLQKPVQDMLSFLQSDERFSLYLEACRINDSLYLDKDPWNTTLLNMPVLSATGSSGGQFTLVVPTNEAFHKSGFNTAEDIRQYSYKSLPIGDPGYDDKFYYVYPTTAMDSILLPNRMDYAGTVAAYNGTKKIYPVYFVNELMVNRSVSGMMLRTGAVYNYAPMIYRLDFAAGNTGLGVRRLGTAAARLPLAETNICLLNGVVHVVNDGLFMP</sequence>
<dbReference type="Gene3D" id="2.30.180.10">
    <property type="entry name" value="FAS1 domain"/>
    <property type="match status" value="2"/>
</dbReference>
<dbReference type="InterPro" id="IPR000782">
    <property type="entry name" value="FAS1_domain"/>
</dbReference>
<proteinExistence type="predicted"/>
<dbReference type="PROSITE" id="PS51257">
    <property type="entry name" value="PROKAR_LIPOPROTEIN"/>
    <property type="match status" value="1"/>
</dbReference>
<dbReference type="EMBL" id="JABAIA010000002">
    <property type="protein sequence ID" value="NLR66432.1"/>
    <property type="molecule type" value="Genomic_DNA"/>
</dbReference>
<dbReference type="SUPFAM" id="SSF82153">
    <property type="entry name" value="FAS1 domain"/>
    <property type="match status" value="2"/>
</dbReference>
<reference evidence="2 3" key="1">
    <citation type="submission" date="2020-04" db="EMBL/GenBank/DDBJ databases">
        <authorList>
            <person name="Yin C."/>
        </authorList>
    </citation>
    <scope>NUCLEOTIDE SEQUENCE [LARGE SCALE GENOMIC DNA]</scope>
    <source>
        <strain evidence="2 3">Ae27</strain>
    </source>
</reference>
<dbReference type="AlphaFoldDB" id="A0A847RTY6"/>
<dbReference type="PANTHER" id="PTHR10900:SF77">
    <property type="entry name" value="FI19380P1"/>
    <property type="match status" value="1"/>
</dbReference>
<accession>A0A847RTY6</accession>
<evidence type="ECO:0000259" key="1">
    <source>
        <dbReference type="PROSITE" id="PS50213"/>
    </source>
</evidence>
<feature type="domain" description="FAS1" evidence="1">
    <location>
        <begin position="201"/>
        <end position="404"/>
    </location>
</feature>
<feature type="domain" description="FAS1" evidence="1">
    <location>
        <begin position="47"/>
        <end position="197"/>
    </location>
</feature>
<dbReference type="InterPro" id="IPR050904">
    <property type="entry name" value="Adhesion/Biosynth-related"/>
</dbReference>
<evidence type="ECO:0000313" key="3">
    <source>
        <dbReference type="Proteomes" id="UP000570474"/>
    </source>
</evidence>
<dbReference type="PANTHER" id="PTHR10900">
    <property type="entry name" value="PERIOSTIN-RELATED"/>
    <property type="match status" value="1"/>
</dbReference>
<evidence type="ECO:0000313" key="2">
    <source>
        <dbReference type="EMBL" id="NLR66432.1"/>
    </source>
</evidence>
<organism evidence="2 3">
    <name type="scientific">Chitinophaga varians</name>
    <dbReference type="NCBI Taxonomy" id="2202339"/>
    <lineage>
        <taxon>Bacteria</taxon>
        <taxon>Pseudomonadati</taxon>
        <taxon>Bacteroidota</taxon>
        <taxon>Chitinophagia</taxon>
        <taxon>Chitinophagales</taxon>
        <taxon>Chitinophagaceae</taxon>
        <taxon>Chitinophaga</taxon>
    </lineage>
</organism>
<dbReference type="RefSeq" id="WP_168872358.1">
    <property type="nucleotide sequence ID" value="NZ_JABAIA010000002.1"/>
</dbReference>
<dbReference type="SMART" id="SM00554">
    <property type="entry name" value="FAS1"/>
    <property type="match status" value="1"/>
</dbReference>
<dbReference type="Proteomes" id="UP000570474">
    <property type="component" value="Unassembled WGS sequence"/>
</dbReference>
<dbReference type="PROSITE" id="PS50213">
    <property type="entry name" value="FAS1"/>
    <property type="match status" value="2"/>
</dbReference>
<gene>
    <name evidence="2" type="ORF">HGH92_19140</name>
</gene>
<protein>
    <recommendedName>
        <fullName evidence="1">FAS1 domain-containing protein</fullName>
    </recommendedName>
</protein>
<keyword evidence="3" id="KW-1185">Reference proteome</keyword>